<dbReference type="GO" id="GO:0008270">
    <property type="term" value="F:zinc ion binding"/>
    <property type="evidence" value="ECO:0007669"/>
    <property type="project" value="UniProtKB-KW"/>
</dbReference>
<dbReference type="FunFam" id="3.30.160.60:FF:000145">
    <property type="entry name" value="Zinc finger protein 574"/>
    <property type="match status" value="1"/>
</dbReference>
<comment type="subcellular location">
    <subcellularLocation>
        <location evidence="1">Nucleus</location>
    </subcellularLocation>
</comment>
<dbReference type="STRING" id="199890.A0A182P9Q2"/>
<dbReference type="Proteomes" id="UP000075885">
    <property type="component" value="Unassembled WGS sequence"/>
</dbReference>
<dbReference type="GO" id="GO:0010468">
    <property type="term" value="P:regulation of gene expression"/>
    <property type="evidence" value="ECO:0007669"/>
    <property type="project" value="TreeGrafter"/>
</dbReference>
<dbReference type="PANTHER" id="PTHR16515">
    <property type="entry name" value="PR DOMAIN ZINC FINGER PROTEIN"/>
    <property type="match status" value="1"/>
</dbReference>
<dbReference type="Pfam" id="PF00096">
    <property type="entry name" value="zf-C2H2"/>
    <property type="match status" value="3"/>
</dbReference>
<feature type="domain" description="C2H2-type" evidence="10">
    <location>
        <begin position="298"/>
        <end position="325"/>
    </location>
</feature>
<keyword evidence="5" id="KW-0862">Zinc</keyword>
<dbReference type="InterPro" id="IPR050331">
    <property type="entry name" value="Zinc_finger"/>
</dbReference>
<dbReference type="PANTHER" id="PTHR16515:SF2">
    <property type="entry name" value="PR DOMAIN ZINC FINGER PROTEIN 4"/>
    <property type="match status" value="1"/>
</dbReference>
<keyword evidence="4 8" id="KW-0863">Zinc-finger</keyword>
<dbReference type="InterPro" id="IPR013087">
    <property type="entry name" value="Znf_C2H2_type"/>
</dbReference>
<sequence>MCNNAHSLLKSFLTTGVWPNQLTLPKEVASVLPNLKQSVSSAKTAVSNSQPGEAVKDTPKAVNIIKLSPSDLKNFKQGQKINSTNRIIQRAENTAIGSGEEANESTRMPLMTSTPIVKRQGSDLKRTGEPVKPAPPDQHQNKGIKDQKVINQEHTGSKVSGNSGAPNTPFILNQLVQSTVPEVKEEFVSTGDGTVEMVVSYVPDPNPQSNDNVFPCIECAKTYPLKQLLDIHQLSHRRERKHVCDHCEKRFYSKYDLSKHLATHTGERPYVCVICRAAFSRSNLLIRHQARHHDQPKHVCTQCERPFLTQEDLNKHMENHEKNRPFKCSKCPKSFAYKQGLERHEVVHMEKLPFQCEYCDQSYLTAGKLSRHLTSHAGDRPYPCRLCNKSFLLSHHLSRHLRRHNATGQSEYKCCDCGALFNSLGDLVYHSAKHAMQSLMCPLCREPFDNVDKVTEHIQSHSEQTHYACDYCDMMYTSEKKLGDHCTQKHANELAYELPNGMYAQMVEGEQEEEGAENGTEGDNFVMDYEQIQEEEIIEGELYMDEDIVPSQKRGPGRPPKAKPAISDAKVEVKQAEKSSPKQDVPKVAQPATGLPKRSIVPAKNDKVPVEVRKEPLKRSASAAVISKERKTVIGQENATTTIAKGVAAAAPAARTAAVVQSKSSDSQSWMIKRSYLPKGQPQQPSVAKKRPAEQNDEEQDAEEAAPSSKRPALSRKTLNPSMLRAMNNNKEPNGKPNVPASRASAVVKPVSSNTTPAAAATAAVTKNVKNIPKTERAPVEVTIGGKTIKVHKLTKEEAIARANQAKLKQ</sequence>
<dbReference type="InterPro" id="IPR036236">
    <property type="entry name" value="Znf_C2H2_sf"/>
</dbReference>
<keyword evidence="2" id="KW-0479">Metal-binding</keyword>
<feature type="region of interest" description="Disordered" evidence="9">
    <location>
        <begin position="659"/>
        <end position="759"/>
    </location>
</feature>
<feature type="domain" description="C2H2-type" evidence="10">
    <location>
        <begin position="242"/>
        <end position="269"/>
    </location>
</feature>
<feature type="compositionally biased region" description="Polar residues" evidence="9">
    <location>
        <begin position="717"/>
        <end position="732"/>
    </location>
</feature>
<name>A0A182P9Q2_9DIPT</name>
<feature type="region of interest" description="Disordered" evidence="9">
    <location>
        <begin position="120"/>
        <end position="142"/>
    </location>
</feature>
<feature type="compositionally biased region" description="Polar residues" evidence="9">
    <location>
        <begin position="659"/>
        <end position="670"/>
    </location>
</feature>
<dbReference type="PROSITE" id="PS00028">
    <property type="entry name" value="ZINC_FINGER_C2H2_1"/>
    <property type="match status" value="10"/>
</dbReference>
<feature type="compositionally biased region" description="Basic and acidic residues" evidence="9">
    <location>
        <begin position="569"/>
        <end position="585"/>
    </location>
</feature>
<proteinExistence type="predicted"/>
<evidence type="ECO:0000259" key="10">
    <source>
        <dbReference type="PROSITE" id="PS50157"/>
    </source>
</evidence>
<evidence type="ECO:0000256" key="6">
    <source>
        <dbReference type="ARBA" id="ARBA00023125"/>
    </source>
</evidence>
<feature type="region of interest" description="Disordered" evidence="9">
    <location>
        <begin position="549"/>
        <end position="623"/>
    </location>
</feature>
<keyword evidence="7" id="KW-0539">Nucleus</keyword>
<feature type="domain" description="C2H2-type" evidence="10">
    <location>
        <begin position="270"/>
        <end position="297"/>
    </location>
</feature>
<keyword evidence="3" id="KW-0677">Repeat</keyword>
<accession>A0A182P9Q2</accession>
<feature type="domain" description="C2H2-type" evidence="10">
    <location>
        <begin position="354"/>
        <end position="381"/>
    </location>
</feature>
<dbReference type="VEuPathDB" id="VectorBase:AEPI003657"/>
<feature type="compositionally biased region" description="Basic and acidic residues" evidence="9">
    <location>
        <begin position="604"/>
        <end position="618"/>
    </location>
</feature>
<dbReference type="EnsemblMetazoa" id="AEPI003657-RA">
    <property type="protein sequence ID" value="AEPI003657-PA"/>
    <property type="gene ID" value="AEPI003657"/>
</dbReference>
<dbReference type="SUPFAM" id="SSF57667">
    <property type="entry name" value="beta-beta-alpha zinc fingers"/>
    <property type="match status" value="6"/>
</dbReference>
<dbReference type="PROSITE" id="PS50157">
    <property type="entry name" value="ZINC_FINGER_C2H2_2"/>
    <property type="match status" value="8"/>
</dbReference>
<protein>
    <recommendedName>
        <fullName evidence="10">C2H2-type domain-containing protein</fullName>
    </recommendedName>
</protein>
<keyword evidence="6" id="KW-0238">DNA-binding</keyword>
<feature type="domain" description="C2H2-type" evidence="10">
    <location>
        <begin position="326"/>
        <end position="353"/>
    </location>
</feature>
<organism evidence="11 12">
    <name type="scientific">Anopheles epiroticus</name>
    <dbReference type="NCBI Taxonomy" id="199890"/>
    <lineage>
        <taxon>Eukaryota</taxon>
        <taxon>Metazoa</taxon>
        <taxon>Ecdysozoa</taxon>
        <taxon>Arthropoda</taxon>
        <taxon>Hexapoda</taxon>
        <taxon>Insecta</taxon>
        <taxon>Pterygota</taxon>
        <taxon>Neoptera</taxon>
        <taxon>Endopterygota</taxon>
        <taxon>Diptera</taxon>
        <taxon>Nematocera</taxon>
        <taxon>Culicoidea</taxon>
        <taxon>Culicidae</taxon>
        <taxon>Anophelinae</taxon>
        <taxon>Anopheles</taxon>
    </lineage>
</organism>
<dbReference type="Pfam" id="PF13894">
    <property type="entry name" value="zf-C2H2_4"/>
    <property type="match status" value="1"/>
</dbReference>
<keyword evidence="12" id="KW-1185">Reference proteome</keyword>
<dbReference type="AlphaFoldDB" id="A0A182P9Q2"/>
<feature type="compositionally biased region" description="Basic and acidic residues" evidence="9">
    <location>
        <begin position="120"/>
        <end position="129"/>
    </location>
</feature>
<evidence type="ECO:0000256" key="7">
    <source>
        <dbReference type="ARBA" id="ARBA00023242"/>
    </source>
</evidence>
<dbReference type="Pfam" id="PF13912">
    <property type="entry name" value="zf-C2H2_6"/>
    <property type="match status" value="1"/>
</dbReference>
<reference evidence="11" key="2">
    <citation type="submission" date="2020-05" db="UniProtKB">
        <authorList>
            <consortium name="EnsemblMetazoa"/>
        </authorList>
    </citation>
    <scope>IDENTIFICATION</scope>
    <source>
        <strain evidence="11">Epiroticus2</strain>
    </source>
</reference>
<evidence type="ECO:0000256" key="4">
    <source>
        <dbReference type="ARBA" id="ARBA00022771"/>
    </source>
</evidence>
<feature type="compositionally biased region" description="Acidic residues" evidence="9">
    <location>
        <begin position="695"/>
        <end position="704"/>
    </location>
</feature>
<dbReference type="FunFam" id="3.30.160.60:FF:000446">
    <property type="entry name" value="Zinc finger protein"/>
    <property type="match status" value="1"/>
</dbReference>
<dbReference type="SMART" id="SM00355">
    <property type="entry name" value="ZnF_C2H2"/>
    <property type="match status" value="10"/>
</dbReference>
<evidence type="ECO:0000256" key="8">
    <source>
        <dbReference type="PROSITE-ProRule" id="PRU00042"/>
    </source>
</evidence>
<feature type="compositionally biased region" description="Low complexity" evidence="9">
    <location>
        <begin position="750"/>
        <end position="759"/>
    </location>
</feature>
<evidence type="ECO:0000256" key="5">
    <source>
        <dbReference type="ARBA" id="ARBA00022833"/>
    </source>
</evidence>
<evidence type="ECO:0000256" key="2">
    <source>
        <dbReference type="ARBA" id="ARBA00022723"/>
    </source>
</evidence>
<feature type="domain" description="C2H2-type" evidence="10">
    <location>
        <begin position="214"/>
        <end position="241"/>
    </location>
</feature>
<evidence type="ECO:0000256" key="3">
    <source>
        <dbReference type="ARBA" id="ARBA00022737"/>
    </source>
</evidence>
<evidence type="ECO:0000313" key="11">
    <source>
        <dbReference type="EnsemblMetazoa" id="AEPI003657-PA"/>
    </source>
</evidence>
<dbReference type="FunFam" id="3.30.160.60:FF:000256">
    <property type="entry name" value="PLAG1 like zinc finger 2"/>
    <property type="match status" value="1"/>
</dbReference>
<evidence type="ECO:0000256" key="1">
    <source>
        <dbReference type="ARBA" id="ARBA00004123"/>
    </source>
</evidence>
<feature type="domain" description="C2H2-type" evidence="10">
    <location>
        <begin position="382"/>
        <end position="409"/>
    </location>
</feature>
<evidence type="ECO:0000256" key="9">
    <source>
        <dbReference type="SAM" id="MobiDB-lite"/>
    </source>
</evidence>
<evidence type="ECO:0000313" key="12">
    <source>
        <dbReference type="Proteomes" id="UP000075885"/>
    </source>
</evidence>
<reference evidence="12" key="1">
    <citation type="submission" date="2013-03" db="EMBL/GenBank/DDBJ databases">
        <title>The Genome Sequence of Anopheles epiroticus epiroticus2.</title>
        <authorList>
            <consortium name="The Broad Institute Genomics Platform"/>
            <person name="Neafsey D.E."/>
            <person name="Howell P."/>
            <person name="Walker B."/>
            <person name="Young S.K."/>
            <person name="Zeng Q."/>
            <person name="Gargeya S."/>
            <person name="Fitzgerald M."/>
            <person name="Haas B."/>
            <person name="Abouelleil A."/>
            <person name="Allen A.W."/>
            <person name="Alvarado L."/>
            <person name="Arachchi H.M."/>
            <person name="Berlin A.M."/>
            <person name="Chapman S.B."/>
            <person name="Gainer-Dewar J."/>
            <person name="Goldberg J."/>
            <person name="Griggs A."/>
            <person name="Gujja S."/>
            <person name="Hansen M."/>
            <person name="Howarth C."/>
            <person name="Imamovic A."/>
            <person name="Ireland A."/>
            <person name="Larimer J."/>
            <person name="McCowan C."/>
            <person name="Murphy C."/>
            <person name="Pearson M."/>
            <person name="Poon T.W."/>
            <person name="Priest M."/>
            <person name="Roberts A."/>
            <person name="Saif S."/>
            <person name="Shea T."/>
            <person name="Sisk P."/>
            <person name="Sykes S."/>
            <person name="Wortman J."/>
            <person name="Nusbaum C."/>
            <person name="Birren B."/>
        </authorList>
    </citation>
    <scope>NUCLEOTIDE SEQUENCE [LARGE SCALE GENOMIC DNA]</scope>
    <source>
        <strain evidence="12">Epiroticus2</strain>
    </source>
</reference>
<dbReference type="FunFam" id="3.30.160.60:FF:000086">
    <property type="entry name" value="transcription factor E4F1 isoform X1"/>
    <property type="match status" value="1"/>
</dbReference>
<dbReference type="GO" id="GO:0005634">
    <property type="term" value="C:nucleus"/>
    <property type="evidence" value="ECO:0007669"/>
    <property type="project" value="UniProtKB-SubCell"/>
</dbReference>
<dbReference type="Gene3D" id="3.30.160.60">
    <property type="entry name" value="Classic Zinc Finger"/>
    <property type="match status" value="6"/>
</dbReference>
<feature type="domain" description="C2H2-type" evidence="10">
    <location>
        <begin position="412"/>
        <end position="439"/>
    </location>
</feature>